<proteinExistence type="predicted"/>
<dbReference type="EMBL" id="DS028333">
    <property type="protein sequence ID" value="EEY58804.1"/>
    <property type="molecule type" value="Genomic_DNA"/>
</dbReference>
<dbReference type="KEGG" id="pif:PITG_20858"/>
<sequence>MSELFGDPRERTAKEDHLEPPGGAPPGPKTADDRSRMTHPMPENGERVF</sequence>
<evidence type="ECO:0000256" key="1">
    <source>
        <dbReference type="SAM" id="MobiDB-lite"/>
    </source>
</evidence>
<dbReference type="VEuPathDB" id="FungiDB:PITG_20858"/>
<dbReference type="RefSeq" id="XP_002895295.1">
    <property type="nucleotide sequence ID" value="XM_002895249.1"/>
</dbReference>
<dbReference type="InParanoid" id="D0P332"/>
<accession>D0P332</accession>
<evidence type="ECO:0000313" key="2">
    <source>
        <dbReference type="EMBL" id="EEY58804.1"/>
    </source>
</evidence>
<feature type="compositionally biased region" description="Basic and acidic residues" evidence="1">
    <location>
        <begin position="1"/>
        <end position="19"/>
    </location>
</feature>
<keyword evidence="3" id="KW-1185">Reference proteome</keyword>
<dbReference type="AlphaFoldDB" id="D0P332"/>
<gene>
    <name evidence="2" type="ORF">PITG_20858</name>
</gene>
<dbReference type="HOGENOM" id="CLU_3145733_0_0_1"/>
<evidence type="ECO:0000313" key="3">
    <source>
        <dbReference type="Proteomes" id="UP000006643"/>
    </source>
</evidence>
<reference evidence="3" key="1">
    <citation type="journal article" date="2009" name="Nature">
        <title>Genome sequence and analysis of the Irish potato famine pathogen Phytophthora infestans.</title>
        <authorList>
            <consortium name="The Broad Institute Genome Sequencing Platform"/>
            <person name="Haas B.J."/>
            <person name="Kamoun S."/>
            <person name="Zody M.C."/>
            <person name="Jiang R.H."/>
            <person name="Handsaker R.E."/>
            <person name="Cano L.M."/>
            <person name="Grabherr M."/>
            <person name="Kodira C.D."/>
            <person name="Raffaele S."/>
            <person name="Torto-Alalibo T."/>
            <person name="Bozkurt T.O."/>
            <person name="Ah-Fong A.M."/>
            <person name="Alvarado L."/>
            <person name="Anderson V.L."/>
            <person name="Armstrong M.R."/>
            <person name="Avrova A."/>
            <person name="Baxter L."/>
            <person name="Beynon J."/>
            <person name="Boevink P.C."/>
            <person name="Bollmann S.R."/>
            <person name="Bos J.I."/>
            <person name="Bulone V."/>
            <person name="Cai G."/>
            <person name="Cakir C."/>
            <person name="Carrington J.C."/>
            <person name="Chawner M."/>
            <person name="Conti L."/>
            <person name="Costanzo S."/>
            <person name="Ewan R."/>
            <person name="Fahlgren N."/>
            <person name="Fischbach M.A."/>
            <person name="Fugelstad J."/>
            <person name="Gilroy E.M."/>
            <person name="Gnerre S."/>
            <person name="Green P.J."/>
            <person name="Grenville-Briggs L.J."/>
            <person name="Griffith J."/>
            <person name="Grunwald N.J."/>
            <person name="Horn K."/>
            <person name="Horner N.R."/>
            <person name="Hu C.H."/>
            <person name="Huitema E."/>
            <person name="Jeong D.H."/>
            <person name="Jones A.M."/>
            <person name="Jones J.D."/>
            <person name="Jones R.W."/>
            <person name="Karlsson E.K."/>
            <person name="Kunjeti S.G."/>
            <person name="Lamour K."/>
            <person name="Liu Z."/>
            <person name="Ma L."/>
            <person name="Maclean D."/>
            <person name="Chibucos M.C."/>
            <person name="McDonald H."/>
            <person name="McWalters J."/>
            <person name="Meijer H.J."/>
            <person name="Morgan W."/>
            <person name="Morris P.F."/>
            <person name="Munro C.A."/>
            <person name="O'Neill K."/>
            <person name="Ospina-Giraldo M."/>
            <person name="Pinzon A."/>
            <person name="Pritchard L."/>
            <person name="Ramsahoye B."/>
            <person name="Ren Q."/>
            <person name="Restrepo S."/>
            <person name="Roy S."/>
            <person name="Sadanandom A."/>
            <person name="Savidor A."/>
            <person name="Schornack S."/>
            <person name="Schwartz D.C."/>
            <person name="Schumann U.D."/>
            <person name="Schwessinger B."/>
            <person name="Seyer L."/>
            <person name="Sharpe T."/>
            <person name="Silvar C."/>
            <person name="Song J."/>
            <person name="Studholme D.J."/>
            <person name="Sykes S."/>
            <person name="Thines M."/>
            <person name="van de Vondervoort P.J."/>
            <person name="Phuntumart V."/>
            <person name="Wawra S."/>
            <person name="Weide R."/>
            <person name="Win J."/>
            <person name="Young C."/>
            <person name="Zhou S."/>
            <person name="Fry W."/>
            <person name="Meyers B.C."/>
            <person name="van West P."/>
            <person name="Ristaino J."/>
            <person name="Govers F."/>
            <person name="Birch P.R."/>
            <person name="Whisson S.C."/>
            <person name="Judelson H.S."/>
            <person name="Nusbaum C."/>
        </authorList>
    </citation>
    <scope>NUCLEOTIDE SEQUENCE [LARGE SCALE GENOMIC DNA]</scope>
    <source>
        <strain evidence="3">T30-4</strain>
    </source>
</reference>
<dbReference type="Proteomes" id="UP000006643">
    <property type="component" value="Unassembled WGS sequence"/>
</dbReference>
<protein>
    <submittedName>
        <fullName evidence="2">Uncharacterized protein</fullName>
    </submittedName>
</protein>
<feature type="region of interest" description="Disordered" evidence="1">
    <location>
        <begin position="1"/>
        <end position="49"/>
    </location>
</feature>
<organism evidence="2 3">
    <name type="scientific">Phytophthora infestans (strain T30-4)</name>
    <name type="common">Potato late blight agent</name>
    <dbReference type="NCBI Taxonomy" id="403677"/>
    <lineage>
        <taxon>Eukaryota</taxon>
        <taxon>Sar</taxon>
        <taxon>Stramenopiles</taxon>
        <taxon>Oomycota</taxon>
        <taxon>Peronosporomycetes</taxon>
        <taxon>Peronosporales</taxon>
        <taxon>Peronosporaceae</taxon>
        <taxon>Phytophthora</taxon>
    </lineage>
</organism>
<dbReference type="GeneID" id="9466924"/>
<name>D0P332_PHYIT</name>